<evidence type="ECO:0000256" key="4">
    <source>
        <dbReference type="ARBA" id="ARBA00017497"/>
    </source>
</evidence>
<dbReference type="SUPFAM" id="SSF53335">
    <property type="entry name" value="S-adenosyl-L-methionine-dependent methyltransferases"/>
    <property type="match status" value="1"/>
</dbReference>
<evidence type="ECO:0000256" key="9">
    <source>
        <dbReference type="PIRSR" id="PIRSR016305-1"/>
    </source>
</evidence>
<feature type="region of interest" description="Disordered" evidence="10">
    <location>
        <begin position="1"/>
        <end position="23"/>
    </location>
</feature>
<evidence type="ECO:0000256" key="8">
    <source>
        <dbReference type="PIRNR" id="PIRNR016305"/>
    </source>
</evidence>
<dbReference type="InterPro" id="IPR007213">
    <property type="entry name" value="Ppm1/Ppm2/Tcmp"/>
</dbReference>
<evidence type="ECO:0000256" key="7">
    <source>
        <dbReference type="ARBA" id="ARBA00022691"/>
    </source>
</evidence>
<dbReference type="PIRSF" id="PIRSF016305">
    <property type="entry name" value="LCM_mtfrase"/>
    <property type="match status" value="1"/>
</dbReference>
<sequence length="361" mass="39717">MHAPPPHVPLASGRLHAAHPDGDDAIRQTDSDAALARFSAVQKGYIADPFVRALLPRGAHLQPPRPPLINVGTYVRAAGIDQLVHGFLAHAAQERRRCQIVSLGAGSDTRFWRIAAGPHASTLATYVEVDFAENTTKKAMAIRKSKDLGALLGNAEEVKLVNGGTSLHSPRYHLVAADLRQSPEESLGPVLTGLHTDDTPLLSPDLPTLLIFECVLAYMPAEDSDRLIQWFADYFSKSTNGVLGALVYEMFGLQDSFGKVMLNNLKARNVSIPGAEPYPDLASLPGRFTRRDFTTSLALTLRDIRRSCISEDELERISHLEMLDEIEELELVLQHYAITWGVKLNDPEAQASWKNWGLLHV</sequence>
<dbReference type="GO" id="GO:0018423">
    <property type="term" value="F:protein C-terminal leucine carboxyl O-methyltransferase activity"/>
    <property type="evidence" value="ECO:0007669"/>
    <property type="project" value="UniProtKB-EC"/>
</dbReference>
<evidence type="ECO:0000256" key="2">
    <source>
        <dbReference type="ARBA" id="ARBA00010703"/>
    </source>
</evidence>
<dbReference type="OrthoDB" id="203237at2759"/>
<evidence type="ECO:0000256" key="6">
    <source>
        <dbReference type="ARBA" id="ARBA00022679"/>
    </source>
</evidence>
<keyword evidence="6 8" id="KW-0808">Transferase</keyword>
<evidence type="ECO:0000313" key="12">
    <source>
        <dbReference type="Proteomes" id="UP000703269"/>
    </source>
</evidence>
<feature type="binding site" evidence="9">
    <location>
        <position position="76"/>
    </location>
    <ligand>
        <name>S-adenosyl-L-methionine</name>
        <dbReference type="ChEBI" id="CHEBI:59789"/>
    </ligand>
</feature>
<feature type="binding site" evidence="9">
    <location>
        <position position="213"/>
    </location>
    <ligand>
        <name>S-adenosyl-L-methionine</name>
        <dbReference type="ChEBI" id="CHEBI:59789"/>
    </ligand>
</feature>
<dbReference type="Proteomes" id="UP000703269">
    <property type="component" value="Unassembled WGS sequence"/>
</dbReference>
<gene>
    <name evidence="11" type="ORF">PsYK624_075260</name>
</gene>
<comment type="caution">
    <text evidence="11">The sequence shown here is derived from an EMBL/GenBank/DDBJ whole genome shotgun (WGS) entry which is preliminary data.</text>
</comment>
<dbReference type="EC" id="2.1.1.233" evidence="3 8"/>
<dbReference type="InterPro" id="IPR016651">
    <property type="entry name" value="LCMT1"/>
</dbReference>
<dbReference type="GO" id="GO:0032259">
    <property type="term" value="P:methylation"/>
    <property type="evidence" value="ECO:0007669"/>
    <property type="project" value="UniProtKB-KW"/>
</dbReference>
<dbReference type="PANTHER" id="PTHR13600:SF21">
    <property type="entry name" value="LEUCINE CARBOXYL METHYLTRANSFERASE 1"/>
    <property type="match status" value="1"/>
</dbReference>
<comment type="similarity">
    <text evidence="2 8">Belongs to the methyltransferase superfamily. LCMT family.</text>
</comment>
<keyword evidence="12" id="KW-1185">Reference proteome</keyword>
<accession>A0A9P3LDC1</accession>
<dbReference type="InterPro" id="IPR029063">
    <property type="entry name" value="SAM-dependent_MTases_sf"/>
</dbReference>
<dbReference type="PANTHER" id="PTHR13600">
    <property type="entry name" value="LEUCINE CARBOXYL METHYLTRANSFERASE"/>
    <property type="match status" value="1"/>
</dbReference>
<keyword evidence="7 8" id="KW-0949">S-adenosyl-L-methionine</keyword>
<feature type="binding site" evidence="9">
    <location>
        <begin position="178"/>
        <end position="179"/>
    </location>
    <ligand>
        <name>S-adenosyl-L-methionine</name>
        <dbReference type="ChEBI" id="CHEBI:59789"/>
    </ligand>
</feature>
<feature type="binding site" evidence="9">
    <location>
        <position position="104"/>
    </location>
    <ligand>
        <name>S-adenosyl-L-methionine</name>
        <dbReference type="ChEBI" id="CHEBI:59789"/>
    </ligand>
</feature>
<dbReference type="Gene3D" id="3.40.50.150">
    <property type="entry name" value="Vaccinia Virus protein VP39"/>
    <property type="match status" value="1"/>
</dbReference>
<evidence type="ECO:0000256" key="10">
    <source>
        <dbReference type="SAM" id="MobiDB-lite"/>
    </source>
</evidence>
<organism evidence="11 12">
    <name type="scientific">Phanerochaete sordida</name>
    <dbReference type="NCBI Taxonomy" id="48140"/>
    <lineage>
        <taxon>Eukaryota</taxon>
        <taxon>Fungi</taxon>
        <taxon>Dikarya</taxon>
        <taxon>Basidiomycota</taxon>
        <taxon>Agaricomycotina</taxon>
        <taxon>Agaricomycetes</taxon>
        <taxon>Polyporales</taxon>
        <taxon>Phanerochaetaceae</taxon>
        <taxon>Phanerochaete</taxon>
    </lineage>
</organism>
<proteinExistence type="inferred from homology"/>
<keyword evidence="5 8" id="KW-0489">Methyltransferase</keyword>
<dbReference type="EMBL" id="BPQB01000021">
    <property type="protein sequence ID" value="GJE91376.1"/>
    <property type="molecule type" value="Genomic_DNA"/>
</dbReference>
<comment type="function">
    <text evidence="8">Methylates the carboxyl group of the C-terminal leucine residue of protein phosphatase 2A catalytic subunits to form alpha-leucine ester residues.</text>
</comment>
<dbReference type="Pfam" id="PF04072">
    <property type="entry name" value="LCM"/>
    <property type="match status" value="1"/>
</dbReference>
<name>A0A9P3LDC1_9APHY</name>
<protein>
    <recommendedName>
        <fullName evidence="4 8">Leucine carboxyl methyltransferase 1</fullName>
        <ecNumber evidence="3 8">2.1.1.233</ecNumber>
    </recommendedName>
</protein>
<evidence type="ECO:0000256" key="1">
    <source>
        <dbReference type="ARBA" id="ARBA00000724"/>
    </source>
</evidence>
<evidence type="ECO:0000256" key="5">
    <source>
        <dbReference type="ARBA" id="ARBA00022603"/>
    </source>
</evidence>
<reference evidence="11 12" key="1">
    <citation type="submission" date="2021-08" db="EMBL/GenBank/DDBJ databases">
        <title>Draft Genome Sequence of Phanerochaete sordida strain YK-624.</title>
        <authorList>
            <person name="Mori T."/>
            <person name="Dohra H."/>
            <person name="Suzuki T."/>
            <person name="Kawagishi H."/>
            <person name="Hirai H."/>
        </authorList>
    </citation>
    <scope>NUCLEOTIDE SEQUENCE [LARGE SCALE GENOMIC DNA]</scope>
    <source>
        <strain evidence="11 12">YK-624</strain>
    </source>
</reference>
<dbReference type="AlphaFoldDB" id="A0A9P3LDC1"/>
<evidence type="ECO:0000313" key="11">
    <source>
        <dbReference type="EMBL" id="GJE91376.1"/>
    </source>
</evidence>
<evidence type="ECO:0000256" key="3">
    <source>
        <dbReference type="ARBA" id="ARBA00012834"/>
    </source>
</evidence>
<comment type="catalytic activity">
    <reaction evidence="1 8">
        <text>[phosphatase 2A protein]-C-terminal L-leucine + S-adenosyl-L-methionine = [phosphatase 2A protein]-C-terminal L-leucine methyl ester + S-adenosyl-L-homocysteine</text>
        <dbReference type="Rhea" id="RHEA:48544"/>
        <dbReference type="Rhea" id="RHEA-COMP:12134"/>
        <dbReference type="Rhea" id="RHEA-COMP:12135"/>
        <dbReference type="ChEBI" id="CHEBI:57856"/>
        <dbReference type="ChEBI" id="CHEBI:59789"/>
        <dbReference type="ChEBI" id="CHEBI:90516"/>
        <dbReference type="ChEBI" id="CHEBI:90517"/>
        <dbReference type="EC" id="2.1.1.233"/>
    </reaction>
</comment>